<name>X0UP45_9ZZZZ</name>
<evidence type="ECO:0000313" key="2">
    <source>
        <dbReference type="EMBL" id="GAG01037.1"/>
    </source>
</evidence>
<protein>
    <submittedName>
        <fullName evidence="2">Uncharacterized protein</fullName>
    </submittedName>
</protein>
<accession>X0UP45</accession>
<reference evidence="2" key="1">
    <citation type="journal article" date="2014" name="Front. Microbiol.">
        <title>High frequency of phylogenetically diverse reductive dehalogenase-homologous genes in deep subseafloor sedimentary metagenomes.</title>
        <authorList>
            <person name="Kawai M."/>
            <person name="Futagami T."/>
            <person name="Toyoda A."/>
            <person name="Takaki Y."/>
            <person name="Nishi S."/>
            <person name="Hori S."/>
            <person name="Arai W."/>
            <person name="Tsubouchi T."/>
            <person name="Morono Y."/>
            <person name="Uchiyama I."/>
            <person name="Ito T."/>
            <person name="Fujiyama A."/>
            <person name="Inagaki F."/>
            <person name="Takami H."/>
        </authorList>
    </citation>
    <scope>NUCLEOTIDE SEQUENCE</scope>
    <source>
        <strain evidence="2">Expedition CK06-06</strain>
    </source>
</reference>
<evidence type="ECO:0000256" key="1">
    <source>
        <dbReference type="SAM" id="Phobius"/>
    </source>
</evidence>
<feature type="transmembrane region" description="Helical" evidence="1">
    <location>
        <begin position="30"/>
        <end position="53"/>
    </location>
</feature>
<dbReference type="EMBL" id="BARS01029108">
    <property type="protein sequence ID" value="GAG01037.1"/>
    <property type="molecule type" value="Genomic_DNA"/>
</dbReference>
<feature type="non-terminal residue" evidence="2">
    <location>
        <position position="70"/>
    </location>
</feature>
<dbReference type="AlphaFoldDB" id="X0UP45"/>
<proteinExistence type="predicted"/>
<organism evidence="2">
    <name type="scientific">marine sediment metagenome</name>
    <dbReference type="NCBI Taxonomy" id="412755"/>
    <lineage>
        <taxon>unclassified sequences</taxon>
        <taxon>metagenomes</taxon>
        <taxon>ecological metagenomes</taxon>
    </lineage>
</organism>
<keyword evidence="1" id="KW-1133">Transmembrane helix</keyword>
<keyword evidence="1" id="KW-0472">Membrane</keyword>
<comment type="caution">
    <text evidence="2">The sequence shown here is derived from an EMBL/GenBank/DDBJ whole genome shotgun (WGS) entry which is preliminary data.</text>
</comment>
<keyword evidence="1" id="KW-0812">Transmembrane</keyword>
<sequence length="70" mass="7731">MHYQIWLLIAFLLLIHVLAGTTGVYFDTDIPLGIASIATGLVAFFWLIGWARLRSEPTDRDGMLRAALAG</sequence>
<gene>
    <name evidence="2" type="ORF">S01H1_45543</name>
</gene>